<reference evidence="2" key="1">
    <citation type="journal article" date="2014" name="Front. Microbiol.">
        <title>High frequency of phylogenetically diverse reductive dehalogenase-homologous genes in deep subseafloor sedimentary metagenomes.</title>
        <authorList>
            <person name="Kawai M."/>
            <person name="Futagami T."/>
            <person name="Toyoda A."/>
            <person name="Takaki Y."/>
            <person name="Nishi S."/>
            <person name="Hori S."/>
            <person name="Arai W."/>
            <person name="Tsubouchi T."/>
            <person name="Morono Y."/>
            <person name="Uchiyama I."/>
            <person name="Ito T."/>
            <person name="Fujiyama A."/>
            <person name="Inagaki F."/>
            <person name="Takami H."/>
        </authorList>
    </citation>
    <scope>NUCLEOTIDE SEQUENCE</scope>
    <source>
        <strain evidence="2">Expedition CK06-06</strain>
    </source>
</reference>
<dbReference type="AlphaFoldDB" id="X1IQJ7"/>
<proteinExistence type="predicted"/>
<dbReference type="PANTHER" id="PTHR21240">
    <property type="entry name" value="2-AMINO-3-CARBOXYLMUCONATE-6-SEMIALDEHYDE DECARBOXYLASE"/>
    <property type="match status" value="1"/>
</dbReference>
<comment type="caution">
    <text evidence="2">The sequence shown here is derived from an EMBL/GenBank/DDBJ whole genome shotgun (WGS) entry which is preliminary data.</text>
</comment>
<gene>
    <name evidence="2" type="ORF">S03H2_30934</name>
</gene>
<dbReference type="SUPFAM" id="SSF51556">
    <property type="entry name" value="Metallo-dependent hydrolases"/>
    <property type="match status" value="1"/>
</dbReference>
<feature type="non-terminal residue" evidence="2">
    <location>
        <position position="137"/>
    </location>
</feature>
<dbReference type="Gene3D" id="3.20.20.140">
    <property type="entry name" value="Metal-dependent hydrolases"/>
    <property type="match status" value="1"/>
</dbReference>
<accession>X1IQJ7</accession>
<dbReference type="EMBL" id="BARU01018735">
    <property type="protein sequence ID" value="GAH59833.1"/>
    <property type="molecule type" value="Genomic_DNA"/>
</dbReference>
<dbReference type="GO" id="GO:0019748">
    <property type="term" value="P:secondary metabolic process"/>
    <property type="evidence" value="ECO:0007669"/>
    <property type="project" value="TreeGrafter"/>
</dbReference>
<keyword evidence="1" id="KW-0456">Lyase</keyword>
<dbReference type="GO" id="GO:0005737">
    <property type="term" value="C:cytoplasm"/>
    <property type="evidence" value="ECO:0007669"/>
    <property type="project" value="TreeGrafter"/>
</dbReference>
<sequence>MIRVDCQSHVFPKSYGELLKQNHRFIKVKQNNQDYIITYGDLQKFNLNLRAYDLKEKIKDMDNAKIDISVISVNIPGPELLTTELGIKGAIICNNYIAELCSKYPNRFIGLATLPLQNIPVALKEFDRAINDLKLRG</sequence>
<evidence type="ECO:0000256" key="1">
    <source>
        <dbReference type="ARBA" id="ARBA00023239"/>
    </source>
</evidence>
<dbReference type="PANTHER" id="PTHR21240:SF28">
    <property type="entry name" value="ISO-OROTATE DECARBOXYLASE (EUROFUNG)"/>
    <property type="match status" value="1"/>
</dbReference>
<dbReference type="InterPro" id="IPR032465">
    <property type="entry name" value="ACMSD"/>
</dbReference>
<dbReference type="GO" id="GO:0016831">
    <property type="term" value="F:carboxy-lyase activity"/>
    <property type="evidence" value="ECO:0007669"/>
    <property type="project" value="InterPro"/>
</dbReference>
<organism evidence="2">
    <name type="scientific">marine sediment metagenome</name>
    <dbReference type="NCBI Taxonomy" id="412755"/>
    <lineage>
        <taxon>unclassified sequences</taxon>
        <taxon>metagenomes</taxon>
        <taxon>ecological metagenomes</taxon>
    </lineage>
</organism>
<protein>
    <submittedName>
        <fullName evidence="2">Uncharacterized protein</fullName>
    </submittedName>
</protein>
<name>X1IQJ7_9ZZZZ</name>
<evidence type="ECO:0000313" key="2">
    <source>
        <dbReference type="EMBL" id="GAH59833.1"/>
    </source>
</evidence>
<dbReference type="InterPro" id="IPR032466">
    <property type="entry name" value="Metal_Hydrolase"/>
</dbReference>